<protein>
    <submittedName>
        <fullName evidence="5">Transcriptional regulator, GntR family with UTRA sensor domain</fullName>
    </submittedName>
</protein>
<dbReference type="PANTHER" id="PTHR44846:SF1">
    <property type="entry name" value="MANNOSYL-D-GLYCERATE TRANSPORT_METABOLISM SYSTEM REPRESSOR MNGR-RELATED"/>
    <property type="match status" value="1"/>
</dbReference>
<dbReference type="PANTHER" id="PTHR44846">
    <property type="entry name" value="MANNOSYL-D-GLYCERATE TRANSPORT/METABOLISM SYSTEM REPRESSOR MNGR-RELATED"/>
    <property type="match status" value="1"/>
</dbReference>
<reference evidence="6" key="1">
    <citation type="submission" date="2011-04" db="EMBL/GenBank/DDBJ databases">
        <title>The complete genome of Spirochaeta coccoides DSM 17374.</title>
        <authorList>
            <person name="Lucas S."/>
            <person name="Copeland A."/>
            <person name="Lapidus A."/>
            <person name="Bruce D."/>
            <person name="Goodwin L."/>
            <person name="Pitluck S."/>
            <person name="Peters L."/>
            <person name="Kyrpides N."/>
            <person name="Mavromatis K."/>
            <person name="Pagani I."/>
            <person name="Ivanova N."/>
            <person name="Ovchinnikova G."/>
            <person name="Lu M."/>
            <person name="Detter J.C."/>
            <person name="Tapia R."/>
            <person name="Han C."/>
            <person name="Land M."/>
            <person name="Hauser L."/>
            <person name="Markowitz V."/>
            <person name="Cheng J.-F."/>
            <person name="Hugenholtz P."/>
            <person name="Woyke T."/>
            <person name="Wu D."/>
            <person name="Spring S."/>
            <person name="Schroeder M."/>
            <person name="Brambilla E."/>
            <person name="Klenk H.-P."/>
            <person name="Eisen J.A."/>
        </authorList>
    </citation>
    <scope>NUCLEOTIDE SEQUENCE [LARGE SCALE GENOMIC DNA]</scope>
    <source>
        <strain evidence="6">ATCC BAA-1237 / DSM 17374 / SPN1</strain>
    </source>
</reference>
<organism evidence="5 6">
    <name type="scientific">Parasphaerochaeta coccoides (strain ATCC BAA-1237 / DSM 17374 / SPN1)</name>
    <name type="common">Sphaerochaeta coccoides</name>
    <dbReference type="NCBI Taxonomy" id="760011"/>
    <lineage>
        <taxon>Bacteria</taxon>
        <taxon>Pseudomonadati</taxon>
        <taxon>Spirochaetota</taxon>
        <taxon>Spirochaetia</taxon>
        <taxon>Spirochaetales</taxon>
        <taxon>Sphaerochaetaceae</taxon>
        <taxon>Parasphaerochaeta</taxon>
    </lineage>
</organism>
<reference evidence="5 6" key="2">
    <citation type="journal article" date="2012" name="Stand. Genomic Sci.">
        <title>Complete genome sequence of the termite hindgut bacterium Spirochaeta coccoides type strain (SPN1(T)), reclassification in the genus Sphaerochaeta as Sphaerochaeta coccoides comb. nov. and emendations of the family Spirochaetaceae and the genus Sphaerochaeta.</title>
        <authorList>
            <person name="Abt B."/>
            <person name="Han C."/>
            <person name="Scheuner C."/>
            <person name="Lu M."/>
            <person name="Lapidus A."/>
            <person name="Nolan M."/>
            <person name="Lucas S."/>
            <person name="Hammon N."/>
            <person name="Deshpande S."/>
            <person name="Cheng J.F."/>
            <person name="Tapia R."/>
            <person name="Goodwin L.A."/>
            <person name="Pitluck S."/>
            <person name="Liolios K."/>
            <person name="Pagani I."/>
            <person name="Ivanova N."/>
            <person name="Mavromatis K."/>
            <person name="Mikhailova N."/>
            <person name="Huntemann M."/>
            <person name="Pati A."/>
            <person name="Chen A."/>
            <person name="Palaniappan K."/>
            <person name="Land M."/>
            <person name="Hauser L."/>
            <person name="Brambilla E.M."/>
            <person name="Rohde M."/>
            <person name="Spring S."/>
            <person name="Gronow S."/>
            <person name="Goker M."/>
            <person name="Woyke T."/>
            <person name="Bristow J."/>
            <person name="Eisen J.A."/>
            <person name="Markowitz V."/>
            <person name="Hugenholtz P."/>
            <person name="Kyrpides N.C."/>
            <person name="Klenk H.P."/>
            <person name="Detter J.C."/>
        </authorList>
    </citation>
    <scope>NUCLEOTIDE SEQUENCE [LARGE SCALE GENOMIC DNA]</scope>
    <source>
        <strain evidence="6">ATCC BAA-1237 / DSM 17374 / SPN1</strain>
    </source>
</reference>
<dbReference type="SUPFAM" id="SSF64288">
    <property type="entry name" value="Chorismate lyase-like"/>
    <property type="match status" value="1"/>
</dbReference>
<dbReference type="GO" id="GO:0003700">
    <property type="term" value="F:DNA-binding transcription factor activity"/>
    <property type="evidence" value="ECO:0007669"/>
    <property type="project" value="InterPro"/>
</dbReference>
<dbReference type="SUPFAM" id="SSF46785">
    <property type="entry name" value="Winged helix' DNA-binding domain"/>
    <property type="match status" value="1"/>
</dbReference>
<dbReference type="EMBL" id="CP002659">
    <property type="protein sequence ID" value="AEC01254.1"/>
    <property type="molecule type" value="Genomic_DNA"/>
</dbReference>
<dbReference type="InterPro" id="IPR028978">
    <property type="entry name" value="Chorismate_lyase_/UTRA_dom_sf"/>
</dbReference>
<accession>F4GI95</accession>
<dbReference type="Gene3D" id="3.40.1410.10">
    <property type="entry name" value="Chorismate lyase-like"/>
    <property type="match status" value="1"/>
</dbReference>
<dbReference type="InterPro" id="IPR050679">
    <property type="entry name" value="Bact_HTH_transcr_reg"/>
</dbReference>
<dbReference type="KEGG" id="scc:Spico_0012"/>
<dbReference type="SMART" id="SM00345">
    <property type="entry name" value="HTH_GNTR"/>
    <property type="match status" value="1"/>
</dbReference>
<dbReference type="Proteomes" id="UP000007939">
    <property type="component" value="Chromosome"/>
</dbReference>
<proteinExistence type="predicted"/>
<feature type="domain" description="HTH gntR-type" evidence="4">
    <location>
        <begin position="17"/>
        <end position="84"/>
    </location>
</feature>
<keyword evidence="3" id="KW-0804">Transcription</keyword>
<dbReference type="GO" id="GO:0045892">
    <property type="term" value="P:negative regulation of DNA-templated transcription"/>
    <property type="evidence" value="ECO:0007669"/>
    <property type="project" value="TreeGrafter"/>
</dbReference>
<dbReference type="PRINTS" id="PR00035">
    <property type="entry name" value="HTHGNTR"/>
</dbReference>
<dbReference type="GO" id="GO:0003677">
    <property type="term" value="F:DNA binding"/>
    <property type="evidence" value="ECO:0007669"/>
    <property type="project" value="UniProtKB-KW"/>
</dbReference>
<dbReference type="SMART" id="SM00866">
    <property type="entry name" value="UTRA"/>
    <property type="match status" value="1"/>
</dbReference>
<dbReference type="AlphaFoldDB" id="F4GI95"/>
<dbReference type="Pfam" id="PF00392">
    <property type="entry name" value="GntR"/>
    <property type="match status" value="1"/>
</dbReference>
<evidence type="ECO:0000313" key="6">
    <source>
        <dbReference type="Proteomes" id="UP000007939"/>
    </source>
</evidence>
<sequence>MDGSALFNKTLNKDIPIPLYLQLKEFLMELITNHGDQAFLLPSEAQLCEHFQISRSTVRQTMGELTSEGLISRQKGRGTVTLPQKINQNFLYVLESFNEEMKGKGLIPHTKVLSCSLEKASPAVAHVLDLPENDQIIQLVRLRGVDNEPMVLVITCLPASRYGLESIINEDFSQVSLYKVMEEKYLVSIVSTRRTIEVKIAGDFESKHLNIPIHSPLQYIETVACTDGGVPVEFSRASYRGDLSRFMIEVKRKRI</sequence>
<dbReference type="PROSITE" id="PS50949">
    <property type="entry name" value="HTH_GNTR"/>
    <property type="match status" value="1"/>
</dbReference>
<evidence type="ECO:0000313" key="5">
    <source>
        <dbReference type="EMBL" id="AEC01254.1"/>
    </source>
</evidence>
<keyword evidence="6" id="KW-1185">Reference proteome</keyword>
<dbReference type="InterPro" id="IPR000524">
    <property type="entry name" value="Tscrpt_reg_HTH_GntR"/>
</dbReference>
<dbReference type="HOGENOM" id="CLU_063236_4_2_12"/>
<dbReference type="InterPro" id="IPR011663">
    <property type="entry name" value="UTRA"/>
</dbReference>
<keyword evidence="1" id="KW-0805">Transcription regulation</keyword>
<dbReference type="CDD" id="cd07377">
    <property type="entry name" value="WHTH_GntR"/>
    <property type="match status" value="1"/>
</dbReference>
<evidence type="ECO:0000259" key="4">
    <source>
        <dbReference type="PROSITE" id="PS50949"/>
    </source>
</evidence>
<dbReference type="STRING" id="760011.Spico_0012"/>
<evidence type="ECO:0000256" key="2">
    <source>
        <dbReference type="ARBA" id="ARBA00023125"/>
    </source>
</evidence>
<dbReference type="InterPro" id="IPR036388">
    <property type="entry name" value="WH-like_DNA-bd_sf"/>
</dbReference>
<dbReference type="eggNOG" id="COG2188">
    <property type="taxonomic scope" value="Bacteria"/>
</dbReference>
<gene>
    <name evidence="5" type="ordered locus">Spico_0012</name>
</gene>
<dbReference type="Pfam" id="PF07702">
    <property type="entry name" value="UTRA"/>
    <property type="match status" value="1"/>
</dbReference>
<evidence type="ECO:0000256" key="3">
    <source>
        <dbReference type="ARBA" id="ARBA00023163"/>
    </source>
</evidence>
<dbReference type="Gene3D" id="1.10.10.10">
    <property type="entry name" value="Winged helix-like DNA-binding domain superfamily/Winged helix DNA-binding domain"/>
    <property type="match status" value="1"/>
</dbReference>
<dbReference type="InterPro" id="IPR036390">
    <property type="entry name" value="WH_DNA-bd_sf"/>
</dbReference>
<name>F4GI95_PARC1</name>
<evidence type="ECO:0000256" key="1">
    <source>
        <dbReference type="ARBA" id="ARBA00023015"/>
    </source>
</evidence>
<keyword evidence="2" id="KW-0238">DNA-binding</keyword>